<sequence>MGLPMNSLRFSIYLVETCEAGTNARIPLMSAIRPPLTTSLPTASKIVSSMFSWLIRSSQIFLLSTFFRERMTLPSPSFTFVTSTSILSPSLKSSSALTSESLDNSPTGMTPSDLYPMLTNTSPSTTEITVPSSTCPP</sequence>
<accession>A0A645J9M6</accession>
<dbReference type="AlphaFoldDB" id="A0A645J9M6"/>
<reference evidence="2" key="1">
    <citation type="submission" date="2019-08" db="EMBL/GenBank/DDBJ databases">
        <authorList>
            <person name="Kucharzyk K."/>
            <person name="Murdoch R.W."/>
            <person name="Higgins S."/>
            <person name="Loffler F."/>
        </authorList>
    </citation>
    <scope>NUCLEOTIDE SEQUENCE</scope>
</reference>
<feature type="region of interest" description="Disordered" evidence="1">
    <location>
        <begin position="89"/>
        <end position="114"/>
    </location>
</feature>
<comment type="caution">
    <text evidence="2">The sequence shown here is derived from an EMBL/GenBank/DDBJ whole genome shotgun (WGS) entry which is preliminary data.</text>
</comment>
<feature type="compositionally biased region" description="Low complexity" evidence="1">
    <location>
        <begin position="89"/>
        <end position="105"/>
    </location>
</feature>
<name>A0A645J9M6_9ZZZZ</name>
<evidence type="ECO:0000313" key="2">
    <source>
        <dbReference type="EMBL" id="MPN59429.1"/>
    </source>
</evidence>
<organism evidence="2">
    <name type="scientific">bioreactor metagenome</name>
    <dbReference type="NCBI Taxonomy" id="1076179"/>
    <lineage>
        <taxon>unclassified sequences</taxon>
        <taxon>metagenomes</taxon>
        <taxon>ecological metagenomes</taxon>
    </lineage>
</organism>
<evidence type="ECO:0000256" key="1">
    <source>
        <dbReference type="SAM" id="MobiDB-lite"/>
    </source>
</evidence>
<gene>
    <name evidence="2" type="ORF">SDC9_207150</name>
</gene>
<proteinExistence type="predicted"/>
<protein>
    <submittedName>
        <fullName evidence="2">Uncharacterized protein</fullName>
    </submittedName>
</protein>
<dbReference type="EMBL" id="VSSQ01133439">
    <property type="protein sequence ID" value="MPN59429.1"/>
    <property type="molecule type" value="Genomic_DNA"/>
</dbReference>